<dbReference type="EMBL" id="CM042042">
    <property type="protein sequence ID" value="KAI3706103.1"/>
    <property type="molecule type" value="Genomic_DNA"/>
</dbReference>
<organism evidence="1 2">
    <name type="scientific">Smallanthus sonchifolius</name>
    <dbReference type="NCBI Taxonomy" id="185202"/>
    <lineage>
        <taxon>Eukaryota</taxon>
        <taxon>Viridiplantae</taxon>
        <taxon>Streptophyta</taxon>
        <taxon>Embryophyta</taxon>
        <taxon>Tracheophyta</taxon>
        <taxon>Spermatophyta</taxon>
        <taxon>Magnoliopsida</taxon>
        <taxon>eudicotyledons</taxon>
        <taxon>Gunneridae</taxon>
        <taxon>Pentapetalae</taxon>
        <taxon>asterids</taxon>
        <taxon>campanulids</taxon>
        <taxon>Asterales</taxon>
        <taxon>Asteraceae</taxon>
        <taxon>Asteroideae</taxon>
        <taxon>Heliantheae alliance</taxon>
        <taxon>Millerieae</taxon>
        <taxon>Smallanthus</taxon>
    </lineage>
</organism>
<keyword evidence="2" id="KW-1185">Reference proteome</keyword>
<evidence type="ECO:0000313" key="1">
    <source>
        <dbReference type="EMBL" id="KAI3706103.1"/>
    </source>
</evidence>
<accession>A0ACB9A8H3</accession>
<reference evidence="2" key="1">
    <citation type="journal article" date="2022" name="Mol. Ecol. Resour.">
        <title>The genomes of chicory, endive, great burdock and yacon provide insights into Asteraceae palaeo-polyploidization history and plant inulin production.</title>
        <authorList>
            <person name="Fan W."/>
            <person name="Wang S."/>
            <person name="Wang H."/>
            <person name="Wang A."/>
            <person name="Jiang F."/>
            <person name="Liu H."/>
            <person name="Zhao H."/>
            <person name="Xu D."/>
            <person name="Zhang Y."/>
        </authorList>
    </citation>
    <scope>NUCLEOTIDE SEQUENCE [LARGE SCALE GENOMIC DNA]</scope>
    <source>
        <strain evidence="2">cv. Yunnan</strain>
    </source>
</reference>
<reference evidence="1 2" key="2">
    <citation type="journal article" date="2022" name="Mol. Ecol. Resour.">
        <title>The genomes of chicory, endive, great burdock and yacon provide insights into Asteraceae paleo-polyploidization history and plant inulin production.</title>
        <authorList>
            <person name="Fan W."/>
            <person name="Wang S."/>
            <person name="Wang H."/>
            <person name="Wang A."/>
            <person name="Jiang F."/>
            <person name="Liu H."/>
            <person name="Zhao H."/>
            <person name="Xu D."/>
            <person name="Zhang Y."/>
        </authorList>
    </citation>
    <scope>NUCLEOTIDE SEQUENCE [LARGE SCALE GENOMIC DNA]</scope>
    <source>
        <strain evidence="2">cv. Yunnan</strain>
        <tissue evidence="1">Leaves</tissue>
    </source>
</reference>
<gene>
    <name evidence="1" type="ORF">L1987_76359</name>
</gene>
<name>A0ACB9A8H3_9ASTR</name>
<sequence length="104" mass="11702">MNGFLFPLHLKAQQAGNTSDLTVRQTSLLADVASDSPTESHTPKKEITEMFTSTENQLQPTTDIRNIFLLKDSRRTHPQASIFTNHQRPTSLRQPSSTDKRGHT</sequence>
<protein>
    <submittedName>
        <fullName evidence="1">Uncharacterized protein</fullName>
    </submittedName>
</protein>
<dbReference type="Proteomes" id="UP001056120">
    <property type="component" value="Linkage Group LG25"/>
</dbReference>
<proteinExistence type="predicted"/>
<evidence type="ECO:0000313" key="2">
    <source>
        <dbReference type="Proteomes" id="UP001056120"/>
    </source>
</evidence>
<comment type="caution">
    <text evidence="1">The sequence shown here is derived from an EMBL/GenBank/DDBJ whole genome shotgun (WGS) entry which is preliminary data.</text>
</comment>